<dbReference type="GO" id="GO:0008107">
    <property type="term" value="F:galactoside 2-alpha-L-fucosyltransferase activity"/>
    <property type="evidence" value="ECO:0007669"/>
    <property type="project" value="InterPro"/>
</dbReference>
<keyword evidence="3 7" id="KW-0808">Transferase</keyword>
<organism evidence="9 10">
    <name type="scientific">Abrus precatorius</name>
    <name type="common">Indian licorice</name>
    <name type="synonym">Glycine abrus</name>
    <dbReference type="NCBI Taxonomy" id="3816"/>
    <lineage>
        <taxon>Eukaryota</taxon>
        <taxon>Viridiplantae</taxon>
        <taxon>Streptophyta</taxon>
        <taxon>Embryophyta</taxon>
        <taxon>Tracheophyta</taxon>
        <taxon>Spermatophyta</taxon>
        <taxon>Magnoliopsida</taxon>
        <taxon>eudicotyledons</taxon>
        <taxon>Gunneridae</taxon>
        <taxon>Pentapetalae</taxon>
        <taxon>rosids</taxon>
        <taxon>fabids</taxon>
        <taxon>Fabales</taxon>
        <taxon>Fabaceae</taxon>
        <taxon>Papilionoideae</taxon>
        <taxon>50 kb inversion clade</taxon>
        <taxon>NPAAA clade</taxon>
        <taxon>indigoferoid/millettioid clade</taxon>
        <taxon>Abreae</taxon>
        <taxon>Abrus</taxon>
    </lineage>
</organism>
<comment type="subcellular location">
    <subcellularLocation>
        <location evidence="7">Golgi apparatus</location>
        <location evidence="7">Golgi stack membrane</location>
        <topology evidence="7">Single-pass type II membrane protein</topology>
    </subcellularLocation>
</comment>
<feature type="compositionally biased region" description="Polar residues" evidence="8">
    <location>
        <begin position="10"/>
        <end position="24"/>
    </location>
</feature>
<dbReference type="Proteomes" id="UP000694853">
    <property type="component" value="Unplaced"/>
</dbReference>
<feature type="region of interest" description="Disordered" evidence="8">
    <location>
        <begin position="1"/>
        <end position="32"/>
    </location>
</feature>
<evidence type="ECO:0000256" key="8">
    <source>
        <dbReference type="SAM" id="MobiDB-lite"/>
    </source>
</evidence>
<dbReference type="OrthoDB" id="428346at2759"/>
<keyword evidence="2 7" id="KW-0328">Glycosyltransferase</keyword>
<evidence type="ECO:0000256" key="6">
    <source>
        <dbReference type="ARBA" id="ARBA00023316"/>
    </source>
</evidence>
<dbReference type="AlphaFoldDB" id="A0A8B8LM02"/>
<dbReference type="GeneID" id="113866824"/>
<dbReference type="GO" id="GO:0042546">
    <property type="term" value="P:cell wall biogenesis"/>
    <property type="evidence" value="ECO:0007669"/>
    <property type="project" value="InterPro"/>
</dbReference>
<evidence type="ECO:0000256" key="2">
    <source>
        <dbReference type="ARBA" id="ARBA00022676"/>
    </source>
</evidence>
<dbReference type="Pfam" id="PF03254">
    <property type="entry name" value="XG_FTase"/>
    <property type="match status" value="1"/>
</dbReference>
<dbReference type="FunFam" id="3.40.50.11340:FF:000005">
    <property type="entry name" value="Galactoside 2-alpha-L-fucosyltransferase"/>
    <property type="match status" value="1"/>
</dbReference>
<keyword evidence="5" id="KW-0325">Glycoprotein</keyword>
<gene>
    <name evidence="10" type="primary">LOC113866824</name>
</gene>
<evidence type="ECO:0000256" key="3">
    <source>
        <dbReference type="ARBA" id="ARBA00022679"/>
    </source>
</evidence>
<dbReference type="Gene3D" id="3.40.50.11350">
    <property type="match status" value="1"/>
</dbReference>
<comment type="function">
    <text evidence="7">May be involved in cell wall biosynthesis.</text>
</comment>
<dbReference type="GO" id="GO:0032580">
    <property type="term" value="C:Golgi cisterna membrane"/>
    <property type="evidence" value="ECO:0007669"/>
    <property type="project" value="UniProtKB-SubCell"/>
</dbReference>
<keyword evidence="4 7" id="KW-0333">Golgi apparatus</keyword>
<evidence type="ECO:0000256" key="7">
    <source>
        <dbReference type="RuleBase" id="RU367004"/>
    </source>
</evidence>
<dbReference type="GO" id="GO:0071555">
    <property type="term" value="P:cell wall organization"/>
    <property type="evidence" value="ECO:0007669"/>
    <property type="project" value="UniProtKB-UniRule"/>
</dbReference>
<accession>A0A8B8LM02</accession>
<reference evidence="10" key="2">
    <citation type="submission" date="2025-08" db="UniProtKB">
        <authorList>
            <consortium name="RefSeq"/>
        </authorList>
    </citation>
    <scope>IDENTIFICATION</scope>
    <source>
        <tissue evidence="10">Young leaves</tissue>
    </source>
</reference>
<sequence>MALGEKSQKVTDNAKGNKNLTESTEGSKKNSSETLDGLTVLSRFDQGSCLSRFESYLYHKASPHKPSPYLIAKLRNYENLHKSCGPNTRPYNRTMVMLREHWTNFTYECNYVVWTASDGLGNRMVSMISAFLYAILTDRVLLVEFKDDMVDLFCEPFPNSSWLLPKNFPFSNDKGHVGTYESMSEKHKENNSKEILPSALNLKIRHTHEDHERFLRCDDTQHLLQEVPLLFLCANQYFVPSLFMVPSFSQELSKMFPKKDTVFHHLGRYLFLPSNEAWGPIRRFYQAYLARADERIGIQIRVFSPHKTPYQTIMNQILNCTLKNNILPNISTEDSKYFAVQNQTLKSVLVASLYPKYGENLRTMYLTRPTVSGDVISVYQPSHEEHQKFNDNKHNMKAWTEIYLLSLCDVLVTSSFSTFGYVAQSLGGLKPWVLHNSQNQKIQNPQCVRDFSVDPCFHFPPKLDCMGKPIDDIGKAFPYIRRCLDYEWGVKLVNDY</sequence>
<dbReference type="Gene3D" id="3.40.50.11340">
    <property type="match status" value="1"/>
</dbReference>
<evidence type="ECO:0000256" key="4">
    <source>
        <dbReference type="ARBA" id="ARBA00023034"/>
    </source>
</evidence>
<evidence type="ECO:0000313" key="9">
    <source>
        <dbReference type="Proteomes" id="UP000694853"/>
    </source>
</evidence>
<dbReference type="GO" id="GO:0009969">
    <property type="term" value="P:xyloglucan biosynthetic process"/>
    <property type="evidence" value="ECO:0007669"/>
    <property type="project" value="TreeGrafter"/>
</dbReference>
<keyword evidence="9" id="KW-1185">Reference proteome</keyword>
<evidence type="ECO:0000313" key="10">
    <source>
        <dbReference type="RefSeq" id="XP_027357426.1"/>
    </source>
</evidence>
<dbReference type="InterPro" id="IPR004938">
    <property type="entry name" value="XG_FTase"/>
</dbReference>
<dbReference type="KEGG" id="aprc:113866824"/>
<dbReference type="PANTHER" id="PTHR31889">
    <property type="entry name" value="FUCOSYLTRANSFERASE 2-RELATED"/>
    <property type="match status" value="1"/>
</dbReference>
<dbReference type="RefSeq" id="XP_027357426.1">
    <property type="nucleotide sequence ID" value="XM_027501625.1"/>
</dbReference>
<evidence type="ECO:0000256" key="5">
    <source>
        <dbReference type="ARBA" id="ARBA00023180"/>
    </source>
</evidence>
<keyword evidence="6 7" id="KW-0961">Cell wall biogenesis/degradation</keyword>
<dbReference type="PANTHER" id="PTHR31889:SF57">
    <property type="entry name" value="FUCOSYLTRANSFERASE"/>
    <property type="match status" value="1"/>
</dbReference>
<protein>
    <recommendedName>
        <fullName evidence="7">Fucosyltransferase</fullName>
        <ecNumber evidence="7">2.4.1.-</ecNumber>
    </recommendedName>
</protein>
<proteinExistence type="inferred from homology"/>
<comment type="similarity">
    <text evidence="1 7">Belongs to the glycosyltransferase 37 family.</text>
</comment>
<name>A0A8B8LM02_ABRPR</name>
<reference evidence="9" key="1">
    <citation type="journal article" date="2019" name="Toxins">
        <title>Detection of Abrin-Like and Prepropulchellin-Like Toxin Genes and Transcripts Using Whole Genome Sequencing and Full-Length Transcript Sequencing of Abrus precatorius.</title>
        <authorList>
            <person name="Hovde B.T."/>
            <person name="Daligault H.E."/>
            <person name="Hanschen E.R."/>
            <person name="Kunde Y.A."/>
            <person name="Johnson M.B."/>
            <person name="Starkenburg S.R."/>
            <person name="Johnson S.L."/>
        </authorList>
    </citation>
    <scope>NUCLEOTIDE SEQUENCE [LARGE SCALE GENOMIC DNA]</scope>
</reference>
<evidence type="ECO:0000256" key="1">
    <source>
        <dbReference type="ARBA" id="ARBA00010481"/>
    </source>
</evidence>
<dbReference type="EC" id="2.4.1.-" evidence="7"/>